<name>A0ABD6YYA9_ENTCA</name>
<evidence type="ECO:0000313" key="2">
    <source>
        <dbReference type="Proteomes" id="UP000422837"/>
    </source>
</evidence>
<evidence type="ECO:0008006" key="3">
    <source>
        <dbReference type="Google" id="ProtNLM"/>
    </source>
</evidence>
<accession>A0ABD6YYA9</accession>
<gene>
    <name evidence="1" type="ORF">GFU50_06385</name>
</gene>
<reference evidence="1 2" key="1">
    <citation type="submission" date="2019-11" db="EMBL/GenBank/DDBJ databases">
        <title>Detection and genome characteristic of a blood enterococcus casselifavus isolate from Zhengzhou,china.</title>
        <authorList>
            <person name="Wen P."/>
        </authorList>
    </citation>
    <scope>NUCLEOTIDE SEQUENCE [LARGE SCALE GENOMIC DNA]</scope>
    <source>
        <strain evidence="1 2">EC291</strain>
    </source>
</reference>
<evidence type="ECO:0000313" key="1">
    <source>
        <dbReference type="EMBL" id="QGN29149.1"/>
    </source>
</evidence>
<dbReference type="RefSeq" id="WP_154694337.1">
    <property type="nucleotide sequence ID" value="NZ_CP046123.1"/>
</dbReference>
<sequence>MDFLDWLSIVSFLLGTYLSISKILESYPKINMEVFDSYEIEDFIYLKVFIHNKSSNPLVISQTTLSKKNQEMILRSTSYEHTIIDFIDGRKLKSSGLPINLPAKTAESLFLAFPNRDTTEDLFDEKLDFSIKVNNRFYTIDFDLVTTYSPESQLLKES</sequence>
<protein>
    <recommendedName>
        <fullName evidence="3">DUF4352 domain-containing protein</fullName>
    </recommendedName>
</protein>
<proteinExistence type="predicted"/>
<dbReference type="EMBL" id="CP046123">
    <property type="protein sequence ID" value="QGN29149.1"/>
    <property type="molecule type" value="Genomic_DNA"/>
</dbReference>
<organism evidence="1 2">
    <name type="scientific">Enterococcus casseliflavus</name>
    <name type="common">Enterococcus flavescens</name>
    <dbReference type="NCBI Taxonomy" id="37734"/>
    <lineage>
        <taxon>Bacteria</taxon>
        <taxon>Bacillati</taxon>
        <taxon>Bacillota</taxon>
        <taxon>Bacilli</taxon>
        <taxon>Lactobacillales</taxon>
        <taxon>Enterococcaceae</taxon>
        <taxon>Enterococcus</taxon>
    </lineage>
</organism>
<dbReference type="Proteomes" id="UP000422837">
    <property type="component" value="Chromosome"/>
</dbReference>
<dbReference type="AlphaFoldDB" id="A0ABD6YYA9"/>